<accession>A0AAD6UU83</accession>
<comment type="caution">
    <text evidence="1">The sequence shown here is derived from an EMBL/GenBank/DDBJ whole genome shotgun (WGS) entry which is preliminary data.</text>
</comment>
<keyword evidence="2" id="KW-1185">Reference proteome</keyword>
<sequence length="247" mass="27276">MSGQTPRSTFYFKDQDWRYRTTLELSACPLCASNRARLSLQARFVLRCRGSGLPVDVNVYGLAAAFHRHLFFPLSLRGIDTPAFGSAWCFLPLSRTCHLAVRMVFFLPRTTLLVLPMLLYLSSSLGTGHARRNWQAPRTSLYLAGARRLAVEICRMHRARLTCLLDTHVVHARWLDVLGAVGEARGAPLASSMPSSATHAAYADAVQVAVVAVNPLSTHQHLHVPIDCSQSGCILCRPSTSVYSLRT</sequence>
<reference evidence="1" key="1">
    <citation type="submission" date="2023-03" db="EMBL/GenBank/DDBJ databases">
        <title>Massive genome expansion in bonnet fungi (Mycena s.s.) driven by repeated elements and novel gene families across ecological guilds.</title>
        <authorList>
            <consortium name="Lawrence Berkeley National Laboratory"/>
            <person name="Harder C.B."/>
            <person name="Miyauchi S."/>
            <person name="Viragh M."/>
            <person name="Kuo A."/>
            <person name="Thoen E."/>
            <person name="Andreopoulos B."/>
            <person name="Lu D."/>
            <person name="Skrede I."/>
            <person name="Drula E."/>
            <person name="Henrissat B."/>
            <person name="Morin E."/>
            <person name="Kohler A."/>
            <person name="Barry K."/>
            <person name="LaButti K."/>
            <person name="Morin E."/>
            <person name="Salamov A."/>
            <person name="Lipzen A."/>
            <person name="Mereny Z."/>
            <person name="Hegedus B."/>
            <person name="Baldrian P."/>
            <person name="Stursova M."/>
            <person name="Weitz H."/>
            <person name="Taylor A."/>
            <person name="Grigoriev I.V."/>
            <person name="Nagy L.G."/>
            <person name="Martin F."/>
            <person name="Kauserud H."/>
        </authorList>
    </citation>
    <scope>NUCLEOTIDE SEQUENCE</scope>
    <source>
        <strain evidence="1">9144</strain>
    </source>
</reference>
<dbReference type="Proteomes" id="UP001219525">
    <property type="component" value="Unassembled WGS sequence"/>
</dbReference>
<name>A0AAD6UU83_9AGAR</name>
<protein>
    <submittedName>
        <fullName evidence="1">Uncharacterized protein</fullName>
    </submittedName>
</protein>
<dbReference type="AlphaFoldDB" id="A0AAD6UU83"/>
<proteinExistence type="predicted"/>
<dbReference type="EMBL" id="JARJCW010000150">
    <property type="protein sequence ID" value="KAJ7190420.1"/>
    <property type="molecule type" value="Genomic_DNA"/>
</dbReference>
<evidence type="ECO:0000313" key="2">
    <source>
        <dbReference type="Proteomes" id="UP001219525"/>
    </source>
</evidence>
<evidence type="ECO:0000313" key="1">
    <source>
        <dbReference type="EMBL" id="KAJ7190420.1"/>
    </source>
</evidence>
<gene>
    <name evidence="1" type="ORF">GGX14DRAFT_701827</name>
</gene>
<organism evidence="1 2">
    <name type="scientific">Mycena pura</name>
    <dbReference type="NCBI Taxonomy" id="153505"/>
    <lineage>
        <taxon>Eukaryota</taxon>
        <taxon>Fungi</taxon>
        <taxon>Dikarya</taxon>
        <taxon>Basidiomycota</taxon>
        <taxon>Agaricomycotina</taxon>
        <taxon>Agaricomycetes</taxon>
        <taxon>Agaricomycetidae</taxon>
        <taxon>Agaricales</taxon>
        <taxon>Marasmiineae</taxon>
        <taxon>Mycenaceae</taxon>
        <taxon>Mycena</taxon>
    </lineage>
</organism>